<protein>
    <submittedName>
        <fullName evidence="2">Uncharacterized protein</fullName>
    </submittedName>
</protein>
<name>A0AAD2DZB3_9LAMI</name>
<dbReference type="AlphaFoldDB" id="A0AAD2DZB3"/>
<sequence>MASPSGSPQPRGWFRFRYEEDRESPADARNVLLMWRSYSSSEFSGRRQPSWWHLAGQPRWSREQTMGSAIYADQKQVFYVFLIAANALALSTLLTYGLPFYFEVWVATSFMFATYASAIFCHCA</sequence>
<gene>
    <name evidence="2" type="ORF">FPE_LOCUS17595</name>
</gene>
<reference evidence="2" key="1">
    <citation type="submission" date="2023-05" db="EMBL/GenBank/DDBJ databases">
        <authorList>
            <person name="Huff M."/>
        </authorList>
    </citation>
    <scope>NUCLEOTIDE SEQUENCE</scope>
</reference>
<keyword evidence="1" id="KW-0472">Membrane</keyword>
<accession>A0AAD2DZB3</accession>
<feature type="transmembrane region" description="Helical" evidence="1">
    <location>
        <begin position="104"/>
        <end position="123"/>
    </location>
</feature>
<proteinExistence type="predicted"/>
<feature type="transmembrane region" description="Helical" evidence="1">
    <location>
        <begin position="77"/>
        <end position="98"/>
    </location>
</feature>
<keyword evidence="3" id="KW-1185">Reference proteome</keyword>
<evidence type="ECO:0000256" key="1">
    <source>
        <dbReference type="SAM" id="Phobius"/>
    </source>
</evidence>
<dbReference type="Proteomes" id="UP000834106">
    <property type="component" value="Chromosome 10"/>
</dbReference>
<dbReference type="EMBL" id="OU503045">
    <property type="protein sequence ID" value="CAI9770368.1"/>
    <property type="molecule type" value="Genomic_DNA"/>
</dbReference>
<evidence type="ECO:0000313" key="3">
    <source>
        <dbReference type="Proteomes" id="UP000834106"/>
    </source>
</evidence>
<organism evidence="2 3">
    <name type="scientific">Fraxinus pennsylvanica</name>
    <dbReference type="NCBI Taxonomy" id="56036"/>
    <lineage>
        <taxon>Eukaryota</taxon>
        <taxon>Viridiplantae</taxon>
        <taxon>Streptophyta</taxon>
        <taxon>Embryophyta</taxon>
        <taxon>Tracheophyta</taxon>
        <taxon>Spermatophyta</taxon>
        <taxon>Magnoliopsida</taxon>
        <taxon>eudicotyledons</taxon>
        <taxon>Gunneridae</taxon>
        <taxon>Pentapetalae</taxon>
        <taxon>asterids</taxon>
        <taxon>lamiids</taxon>
        <taxon>Lamiales</taxon>
        <taxon>Oleaceae</taxon>
        <taxon>Oleeae</taxon>
        <taxon>Fraxinus</taxon>
    </lineage>
</organism>
<evidence type="ECO:0000313" key="2">
    <source>
        <dbReference type="EMBL" id="CAI9770368.1"/>
    </source>
</evidence>
<keyword evidence="1" id="KW-1133">Transmembrane helix</keyword>
<keyword evidence="1" id="KW-0812">Transmembrane</keyword>